<dbReference type="Proteomes" id="UP000248349">
    <property type="component" value="Unassembled WGS sequence"/>
</dbReference>
<proteinExistence type="predicted"/>
<organism evidence="1 2">
    <name type="scientific">Aspergillus saccharolyticus JOP 1030-1</name>
    <dbReference type="NCBI Taxonomy" id="1450539"/>
    <lineage>
        <taxon>Eukaryota</taxon>
        <taxon>Fungi</taxon>
        <taxon>Dikarya</taxon>
        <taxon>Ascomycota</taxon>
        <taxon>Pezizomycotina</taxon>
        <taxon>Eurotiomycetes</taxon>
        <taxon>Eurotiomycetidae</taxon>
        <taxon>Eurotiales</taxon>
        <taxon>Aspergillaceae</taxon>
        <taxon>Aspergillus</taxon>
        <taxon>Aspergillus subgen. Circumdati</taxon>
    </lineage>
</organism>
<gene>
    <name evidence="1" type="ORF">BP01DRAFT_109380</name>
</gene>
<dbReference type="AlphaFoldDB" id="A0A318Z9Y3"/>
<evidence type="ECO:0000313" key="1">
    <source>
        <dbReference type="EMBL" id="PYH43154.1"/>
    </source>
</evidence>
<keyword evidence="2" id="KW-1185">Reference proteome</keyword>
<sequence length="77" mass="8465">MSRRWVKRTCSLAVVVSQKLPSARYAYALTVRTGPVLASYATVYCSCASFGVKDFFLSLSKACHKSVASCDIQHIQT</sequence>
<dbReference type="RefSeq" id="XP_025429136.1">
    <property type="nucleotide sequence ID" value="XM_025570304.1"/>
</dbReference>
<evidence type="ECO:0000313" key="2">
    <source>
        <dbReference type="Proteomes" id="UP000248349"/>
    </source>
</evidence>
<dbReference type="EMBL" id="KZ821246">
    <property type="protein sequence ID" value="PYH43154.1"/>
    <property type="molecule type" value="Genomic_DNA"/>
</dbReference>
<dbReference type="GeneID" id="37071532"/>
<protein>
    <submittedName>
        <fullName evidence="1">Uncharacterized protein</fullName>
    </submittedName>
</protein>
<name>A0A318Z9Y3_9EURO</name>
<reference evidence="1 2" key="1">
    <citation type="submission" date="2016-12" db="EMBL/GenBank/DDBJ databases">
        <title>The genomes of Aspergillus section Nigri reveals drivers in fungal speciation.</title>
        <authorList>
            <consortium name="DOE Joint Genome Institute"/>
            <person name="Vesth T.C."/>
            <person name="Nybo J."/>
            <person name="Theobald S."/>
            <person name="Brandl J."/>
            <person name="Frisvad J.C."/>
            <person name="Nielsen K.F."/>
            <person name="Lyhne E.K."/>
            <person name="Kogle M.E."/>
            <person name="Kuo A."/>
            <person name="Riley R."/>
            <person name="Clum A."/>
            <person name="Nolan M."/>
            <person name="Lipzen A."/>
            <person name="Salamov A."/>
            <person name="Henrissat B."/>
            <person name="Wiebenga A."/>
            <person name="De Vries R.P."/>
            <person name="Grigoriev I.V."/>
            <person name="Mortensen U.H."/>
            <person name="Andersen M.R."/>
            <person name="Baker S.E."/>
        </authorList>
    </citation>
    <scope>NUCLEOTIDE SEQUENCE [LARGE SCALE GENOMIC DNA]</scope>
    <source>
        <strain evidence="1 2">JOP 1030-1</strain>
    </source>
</reference>
<accession>A0A318Z9Y3</accession>